<keyword evidence="1" id="KW-0472">Membrane</keyword>
<dbReference type="EMBL" id="MFLF01000020">
    <property type="protein sequence ID" value="OGG59132.1"/>
    <property type="molecule type" value="Genomic_DNA"/>
</dbReference>
<proteinExistence type="predicted"/>
<feature type="transmembrane region" description="Helical" evidence="1">
    <location>
        <begin position="162"/>
        <end position="187"/>
    </location>
</feature>
<evidence type="ECO:0000313" key="2">
    <source>
        <dbReference type="EMBL" id="OGG59132.1"/>
    </source>
</evidence>
<feature type="transmembrane region" description="Helical" evidence="1">
    <location>
        <begin position="12"/>
        <end position="32"/>
    </location>
</feature>
<sequence length="399" mass="43858">MKGLSWQPHRFLVFVGIVLTFLVFALASIGMYEGALAQRLRTLEDATRTIAQSTADLPQALEGTLHARHAAVVQYRGGIATILSAGTVSEDGIAHLTEGETLAATYPKLTALQLRTLPSQGVFSAGRMQGTAGDVVVFATRLATTQDILLVAYDAQPLARHVVAAAALPLALFTLLYALGTVLYFYLRHRVRRLVREQEYVALLANDMRLPVVGLSWALAFLRSGAKRKGIKREELLTTMEHATTTLDDWIRRVIDHTRETRGGRALPAMRTTLDLREVLDNTRALYALYAHARGITLAYDTMPEHIPFVGSRETVERGFVQLLSFIMQNDAITDTLTIAYRAGKHVHEFTFAGIELFASSPRGLLLAQELIASQGGAVLLHDHDTAPLITVRLPRGTK</sequence>
<protein>
    <submittedName>
        <fullName evidence="2">Uncharacterized protein</fullName>
    </submittedName>
</protein>
<comment type="caution">
    <text evidence="2">The sequence shown here is derived from an EMBL/GenBank/DDBJ whole genome shotgun (WGS) entry which is preliminary data.</text>
</comment>
<evidence type="ECO:0000256" key="1">
    <source>
        <dbReference type="SAM" id="Phobius"/>
    </source>
</evidence>
<keyword evidence="1" id="KW-0812">Transmembrane</keyword>
<keyword evidence="1" id="KW-1133">Transmembrane helix</keyword>
<dbReference type="Proteomes" id="UP000178794">
    <property type="component" value="Unassembled WGS sequence"/>
</dbReference>
<organism evidence="2 3">
    <name type="scientific">Candidatus Kaiserbacteria bacterium RIFCSPHIGHO2_02_FULL_50_50</name>
    <dbReference type="NCBI Taxonomy" id="1798492"/>
    <lineage>
        <taxon>Bacteria</taxon>
        <taxon>Candidatus Kaiseribacteriota</taxon>
    </lineage>
</organism>
<dbReference type="STRING" id="1798492.A3C89_01860"/>
<dbReference type="AlphaFoldDB" id="A0A1F6DDL7"/>
<gene>
    <name evidence="2" type="ORF">A3C89_01860</name>
</gene>
<name>A0A1F6DDL7_9BACT</name>
<evidence type="ECO:0000313" key="3">
    <source>
        <dbReference type="Proteomes" id="UP000178794"/>
    </source>
</evidence>
<reference evidence="2 3" key="1">
    <citation type="journal article" date="2016" name="Nat. Commun.">
        <title>Thousands of microbial genomes shed light on interconnected biogeochemical processes in an aquifer system.</title>
        <authorList>
            <person name="Anantharaman K."/>
            <person name="Brown C.T."/>
            <person name="Hug L.A."/>
            <person name="Sharon I."/>
            <person name="Castelle C.J."/>
            <person name="Probst A.J."/>
            <person name="Thomas B.C."/>
            <person name="Singh A."/>
            <person name="Wilkins M.J."/>
            <person name="Karaoz U."/>
            <person name="Brodie E.L."/>
            <person name="Williams K.H."/>
            <person name="Hubbard S.S."/>
            <person name="Banfield J.F."/>
        </authorList>
    </citation>
    <scope>NUCLEOTIDE SEQUENCE [LARGE SCALE GENOMIC DNA]</scope>
</reference>
<accession>A0A1F6DDL7</accession>